<dbReference type="Proteomes" id="UP000186819">
    <property type="component" value="Unassembled WGS sequence"/>
</dbReference>
<name>A0A1N6R6X3_9RHOO</name>
<evidence type="ECO:0000259" key="1">
    <source>
        <dbReference type="PROSITE" id="PS51833"/>
    </source>
</evidence>
<dbReference type="RefSeq" id="WP_076601123.1">
    <property type="nucleotide sequence ID" value="NZ_FTMD01000003.1"/>
</dbReference>
<organism evidence="2 3">
    <name type="scientific">Aromatoleum tolulyticum</name>
    <dbReference type="NCBI Taxonomy" id="34027"/>
    <lineage>
        <taxon>Bacteria</taxon>
        <taxon>Pseudomonadati</taxon>
        <taxon>Pseudomonadota</taxon>
        <taxon>Betaproteobacteria</taxon>
        <taxon>Rhodocyclales</taxon>
        <taxon>Rhodocyclaceae</taxon>
        <taxon>Aromatoleum</taxon>
    </lineage>
</organism>
<feature type="domain" description="HDOD" evidence="1">
    <location>
        <begin position="14"/>
        <end position="209"/>
    </location>
</feature>
<evidence type="ECO:0000313" key="3">
    <source>
        <dbReference type="Proteomes" id="UP000186819"/>
    </source>
</evidence>
<dbReference type="SUPFAM" id="SSF109604">
    <property type="entry name" value="HD-domain/PDEase-like"/>
    <property type="match status" value="1"/>
</dbReference>
<dbReference type="OrthoDB" id="9770715at2"/>
<evidence type="ECO:0000313" key="2">
    <source>
        <dbReference type="EMBL" id="SIQ24577.1"/>
    </source>
</evidence>
<keyword evidence="3" id="KW-1185">Reference proteome</keyword>
<accession>A0A1N6R6X3</accession>
<dbReference type="AlphaFoldDB" id="A0A1N6R6X3"/>
<reference evidence="3" key="1">
    <citation type="submission" date="2017-01" db="EMBL/GenBank/DDBJ databases">
        <authorList>
            <person name="Varghese N."/>
            <person name="Submissions S."/>
        </authorList>
    </citation>
    <scope>NUCLEOTIDE SEQUENCE [LARGE SCALE GENOMIC DNA]</scope>
    <source>
        <strain evidence="3">ATCC 51758</strain>
    </source>
</reference>
<dbReference type="PANTHER" id="PTHR33525:SF3">
    <property type="entry name" value="RIBONUCLEASE Y"/>
    <property type="match status" value="1"/>
</dbReference>
<dbReference type="Pfam" id="PF08668">
    <property type="entry name" value="HDOD"/>
    <property type="match status" value="1"/>
</dbReference>
<dbReference type="STRING" id="34027.SAMN05421829_103112"/>
<dbReference type="Gene3D" id="1.10.3210.10">
    <property type="entry name" value="Hypothetical protein af1432"/>
    <property type="match status" value="1"/>
</dbReference>
<dbReference type="EMBL" id="FTMD01000003">
    <property type="protein sequence ID" value="SIQ24577.1"/>
    <property type="molecule type" value="Genomic_DNA"/>
</dbReference>
<dbReference type="PANTHER" id="PTHR33525">
    <property type="match status" value="1"/>
</dbReference>
<gene>
    <name evidence="2" type="ORF">SAMN05421829_103112</name>
</gene>
<protein>
    <submittedName>
        <fullName evidence="2">HD-like signal output (HDOD) domain, no enzymatic activity</fullName>
    </submittedName>
</protein>
<dbReference type="PROSITE" id="PS51833">
    <property type="entry name" value="HDOD"/>
    <property type="match status" value="1"/>
</dbReference>
<proteinExistence type="predicted"/>
<dbReference type="InterPro" id="IPR013976">
    <property type="entry name" value="HDOD"/>
</dbReference>
<sequence length="289" mass="31266">MHSAQELVANVITLASLPTIYLRIRDELDAPTGSVAGVAHAISADPAIASSLLRLANSAFYGYGGKIDTISRAVTVLGIQQVHDLVLAISVSGAFSLFAPRHLDMPRFWRGSVMRGLAAREIGRNQGMIGVERLFVIGMLSDIGHLVMYQTVPELADEARTVAAATREPLHEAERRIVGCDHAEVAAALMAHWRLPTSFVDIVGAQTTPRLGGDYVYEAAMVHVAARIAEADQENESSTAAAERIDPVIWTLLEMEPASLRRIRESAELDLAGYTALFFPNLGNERARA</sequence>
<dbReference type="InterPro" id="IPR052340">
    <property type="entry name" value="RNase_Y/CdgJ"/>
</dbReference>